<gene>
    <name evidence="2" type="ORF">MTR67_002683</name>
</gene>
<sequence length="223" mass="23989">MARPKGKSIGKGKGPAEQCPAKDSTDSMGIYETHLTTSESEGEDNLGSRSPASISEPEDDQRRVELRSKALHGPARMPVTLTPPPPPTQTVEQTDVKVTPTFSTDIWRIEVEYTRDEAGKKRVVPVDTSPVVNVEMLETDTAPPTQTCEPSSTPITSTNVHSYFSTTTTFIPAGASGIPLTHAMLFKMGHLAQSADVRVSRVEVVVPGMIERAIPATLAPIRA</sequence>
<accession>A0AAF0PQL7</accession>
<feature type="region of interest" description="Disordered" evidence="1">
    <location>
        <begin position="1"/>
        <end position="93"/>
    </location>
</feature>
<evidence type="ECO:0000313" key="2">
    <source>
        <dbReference type="EMBL" id="WMV09298.1"/>
    </source>
</evidence>
<keyword evidence="3" id="KW-1185">Reference proteome</keyword>
<dbReference type="EMBL" id="CP133612">
    <property type="protein sequence ID" value="WMV09298.1"/>
    <property type="molecule type" value="Genomic_DNA"/>
</dbReference>
<organism evidence="2 3">
    <name type="scientific">Solanum verrucosum</name>
    <dbReference type="NCBI Taxonomy" id="315347"/>
    <lineage>
        <taxon>Eukaryota</taxon>
        <taxon>Viridiplantae</taxon>
        <taxon>Streptophyta</taxon>
        <taxon>Embryophyta</taxon>
        <taxon>Tracheophyta</taxon>
        <taxon>Spermatophyta</taxon>
        <taxon>Magnoliopsida</taxon>
        <taxon>eudicotyledons</taxon>
        <taxon>Gunneridae</taxon>
        <taxon>Pentapetalae</taxon>
        <taxon>asterids</taxon>
        <taxon>lamiids</taxon>
        <taxon>Solanales</taxon>
        <taxon>Solanaceae</taxon>
        <taxon>Solanoideae</taxon>
        <taxon>Solaneae</taxon>
        <taxon>Solanum</taxon>
    </lineage>
</organism>
<feature type="non-terminal residue" evidence="2">
    <location>
        <position position="223"/>
    </location>
</feature>
<reference evidence="2" key="1">
    <citation type="submission" date="2023-08" db="EMBL/GenBank/DDBJ databases">
        <title>A de novo genome assembly of Solanum verrucosum Schlechtendal, a Mexican diploid species geographically isolated from the other diploid A-genome species in potato relatives.</title>
        <authorList>
            <person name="Hosaka K."/>
        </authorList>
    </citation>
    <scope>NUCLEOTIDE SEQUENCE</scope>
    <source>
        <tissue evidence="2">Young leaves</tissue>
    </source>
</reference>
<proteinExistence type="predicted"/>
<evidence type="ECO:0000256" key="1">
    <source>
        <dbReference type="SAM" id="MobiDB-lite"/>
    </source>
</evidence>
<protein>
    <submittedName>
        <fullName evidence="2">Uncharacterized protein</fullName>
    </submittedName>
</protein>
<name>A0AAF0PQL7_SOLVR</name>
<feature type="compositionally biased region" description="Basic residues" evidence="1">
    <location>
        <begin position="1"/>
        <end position="10"/>
    </location>
</feature>
<evidence type="ECO:0000313" key="3">
    <source>
        <dbReference type="Proteomes" id="UP001234989"/>
    </source>
</evidence>
<dbReference type="Proteomes" id="UP001234989">
    <property type="component" value="Chromosome 1"/>
</dbReference>
<dbReference type="AlphaFoldDB" id="A0AAF0PQL7"/>